<accession>A0A917YQ91</accession>
<name>A0A917YQ91_9ACTN</name>
<evidence type="ECO:0000256" key="1">
    <source>
        <dbReference type="ARBA" id="ARBA00005820"/>
    </source>
</evidence>
<dbReference type="InterPro" id="IPR036388">
    <property type="entry name" value="WH-like_DNA-bd_sf"/>
</dbReference>
<reference evidence="8" key="1">
    <citation type="journal article" date="2014" name="Int. J. Syst. Evol. Microbiol.">
        <title>Complete genome sequence of Corynebacterium casei LMG S-19264T (=DSM 44701T), isolated from a smear-ripened cheese.</title>
        <authorList>
            <consortium name="US DOE Joint Genome Institute (JGI-PGF)"/>
            <person name="Walter F."/>
            <person name="Albersmeier A."/>
            <person name="Kalinowski J."/>
            <person name="Ruckert C."/>
        </authorList>
    </citation>
    <scope>NUCLEOTIDE SEQUENCE</scope>
    <source>
        <strain evidence="8">CGMCC 4.7368</strain>
    </source>
</reference>
<evidence type="ECO:0000256" key="2">
    <source>
        <dbReference type="ARBA" id="ARBA00023015"/>
    </source>
</evidence>
<evidence type="ECO:0000313" key="8">
    <source>
        <dbReference type="EMBL" id="GGO63896.1"/>
    </source>
</evidence>
<dbReference type="GO" id="GO:0006355">
    <property type="term" value="P:regulation of DNA-templated transcription"/>
    <property type="evidence" value="ECO:0007669"/>
    <property type="project" value="InterPro"/>
</dbReference>
<evidence type="ECO:0000313" key="9">
    <source>
        <dbReference type="Proteomes" id="UP000646523"/>
    </source>
</evidence>
<dbReference type="InterPro" id="IPR051677">
    <property type="entry name" value="AfsR-DnrI-RedD_regulator"/>
</dbReference>
<dbReference type="SUPFAM" id="SSF52540">
    <property type="entry name" value="P-loop containing nucleoside triphosphate hydrolases"/>
    <property type="match status" value="1"/>
</dbReference>
<comment type="caution">
    <text evidence="8">The sequence shown here is derived from an EMBL/GenBank/DDBJ whole genome shotgun (WGS) entry which is preliminary data.</text>
</comment>
<dbReference type="Pfam" id="PF00931">
    <property type="entry name" value="NB-ARC"/>
    <property type="match status" value="1"/>
</dbReference>
<proteinExistence type="inferred from homology"/>
<keyword evidence="5" id="KW-0802">TPR repeat</keyword>
<dbReference type="GO" id="GO:0003677">
    <property type="term" value="F:DNA binding"/>
    <property type="evidence" value="ECO:0007669"/>
    <property type="project" value="UniProtKB-UniRule"/>
</dbReference>
<dbReference type="InterPro" id="IPR019734">
    <property type="entry name" value="TPR_rpt"/>
</dbReference>
<dbReference type="AlphaFoldDB" id="A0A917YQ91"/>
<dbReference type="Pfam" id="PF13424">
    <property type="entry name" value="TPR_12"/>
    <property type="match status" value="2"/>
</dbReference>
<dbReference type="InterPro" id="IPR005158">
    <property type="entry name" value="BTAD"/>
</dbReference>
<keyword evidence="3 6" id="KW-0238">DNA-binding</keyword>
<dbReference type="PRINTS" id="PR00364">
    <property type="entry name" value="DISEASERSIST"/>
</dbReference>
<protein>
    <submittedName>
        <fullName evidence="8">SARP family transcriptional regulator</fullName>
    </submittedName>
</protein>
<keyword evidence="4" id="KW-0804">Transcription</keyword>
<dbReference type="InterPro" id="IPR016032">
    <property type="entry name" value="Sig_transdc_resp-reg_C-effctor"/>
</dbReference>
<feature type="DNA-binding region" description="OmpR/PhoB-type" evidence="6">
    <location>
        <begin position="1"/>
        <end position="98"/>
    </location>
</feature>
<organism evidence="8 9">
    <name type="scientific">Nonomuraea cavernae</name>
    <dbReference type="NCBI Taxonomy" id="2045107"/>
    <lineage>
        <taxon>Bacteria</taxon>
        <taxon>Bacillati</taxon>
        <taxon>Actinomycetota</taxon>
        <taxon>Actinomycetes</taxon>
        <taxon>Streptosporangiales</taxon>
        <taxon>Streptosporangiaceae</taxon>
        <taxon>Nonomuraea</taxon>
    </lineage>
</organism>
<dbReference type="InterPro" id="IPR001867">
    <property type="entry name" value="OmpR/PhoB-type_DNA-bd"/>
</dbReference>
<dbReference type="SMART" id="SM00382">
    <property type="entry name" value="AAA"/>
    <property type="match status" value="1"/>
</dbReference>
<dbReference type="InterPro" id="IPR027417">
    <property type="entry name" value="P-loop_NTPase"/>
</dbReference>
<dbReference type="GO" id="GO:0043531">
    <property type="term" value="F:ADP binding"/>
    <property type="evidence" value="ECO:0007669"/>
    <property type="project" value="InterPro"/>
</dbReference>
<dbReference type="PROSITE" id="PS50005">
    <property type="entry name" value="TPR"/>
    <property type="match status" value="2"/>
</dbReference>
<comment type="similarity">
    <text evidence="1">Belongs to the AfsR/DnrI/RedD regulatory family.</text>
</comment>
<dbReference type="InterPro" id="IPR011990">
    <property type="entry name" value="TPR-like_helical_dom_sf"/>
</dbReference>
<keyword evidence="9" id="KW-1185">Reference proteome</keyword>
<dbReference type="Pfam" id="PF03704">
    <property type="entry name" value="BTAD"/>
    <property type="match status" value="1"/>
</dbReference>
<dbReference type="RefSeq" id="WP_189122946.1">
    <property type="nucleotide sequence ID" value="NZ_BMNH01000002.1"/>
</dbReference>
<sequence length="1002" mass="108648">MHGVAWFGILGPLEVTASGRPVPVLGHNQRELLAVLLLRANRLVSVDSLIESVWAGQPPATARRQIQNGVGRLRRTLTTGGVPGQTIATRPHGYLLSATADELDLLAFGQQVAEGRRAPTEHEAAARLRAALALWRGQPLADIDNHLVVAEARRLQEQRLVVLEECLEVELRLGLHHEISGELAALVREHPLRERLSALLMLALHRDGRTAEALEVYRATRAALVAELGLEPGAELRELERAILTHDSSLDHTAPAQARAREARPRQLPPDIADLTGRDRIAGQVSEVLRARRDTAAVTVLGIAGQAGVGKTALAVHVAHRLSGSYPDGQLYVNLRGGRQGQRAEPGEVLARFLRALGVAGPEIPRGLEERAEEYRSRLADRRVLVVLDDAADEAQVRPLIPGTAGCAVLLTSRSRLAGLPGARLVDLDVLEAGQAVELLGRMVGAARIAAEAAAARELARLCGYLPLALRITGARLITHAGWTVTELAGRLADENRRLDELAHSDLEMRVSLSFSYQRLSPPARRLLHLLSHLYAPDFAGWVCAALLDVALAEAGKLIGELVDVRLLESSGTVSGHYHLHDLIRLFAREMTAEDPRPAVARALGGWLALAERAHIALSGGDFATLHGAAPRWTPAVEALAGRIDDDPLAWYETEHLNIVMGVRQAAEYRLDELCWDLVASTYALFLTRGHNDDWEDTLRWAIACTRRAGNRRGTATMLMGMGMLGAYRHDYSEAAVALDEAVTTFREVGEPRGRVYALGIAAHIEGMIGRYDQAVARHEEALEVHRASGDRGAETLLLRSLGQLLVEMGRFDQARPHLERALTVGRDGDRRVRAEVLYWLGQLELGSGQVDRAEAMFKEMLGIAEELGDPREEAEARYALGLVRLETGAYGAAAGLFRQALALNRPLSEPLTDGRIRTGLGITHHRRGEPDQAIGHLTEAVRIFAAIPSPLWQARALNALGDAQAAHGDPVTADATRSRALALLAEVDTPEPSPARGDALG</sequence>
<dbReference type="CDD" id="cd15831">
    <property type="entry name" value="BTAD"/>
    <property type="match status" value="1"/>
</dbReference>
<dbReference type="SUPFAM" id="SSF46894">
    <property type="entry name" value="C-terminal effector domain of the bipartite response regulators"/>
    <property type="match status" value="1"/>
</dbReference>
<dbReference type="Gene3D" id="3.40.50.300">
    <property type="entry name" value="P-loop containing nucleotide triphosphate hydrolases"/>
    <property type="match status" value="1"/>
</dbReference>
<dbReference type="SUPFAM" id="SSF48452">
    <property type="entry name" value="TPR-like"/>
    <property type="match status" value="3"/>
</dbReference>
<dbReference type="PANTHER" id="PTHR35807">
    <property type="entry name" value="TRANSCRIPTIONAL REGULATOR REDD-RELATED"/>
    <property type="match status" value="1"/>
</dbReference>
<feature type="repeat" description="TPR" evidence="5">
    <location>
        <begin position="796"/>
        <end position="829"/>
    </location>
</feature>
<dbReference type="GO" id="GO:0000160">
    <property type="term" value="P:phosphorelay signal transduction system"/>
    <property type="evidence" value="ECO:0007669"/>
    <property type="project" value="InterPro"/>
</dbReference>
<dbReference type="InterPro" id="IPR002182">
    <property type="entry name" value="NB-ARC"/>
</dbReference>
<reference evidence="8" key="2">
    <citation type="submission" date="2020-09" db="EMBL/GenBank/DDBJ databases">
        <authorList>
            <person name="Sun Q."/>
            <person name="Zhou Y."/>
        </authorList>
    </citation>
    <scope>NUCLEOTIDE SEQUENCE</scope>
    <source>
        <strain evidence="8">CGMCC 4.7368</strain>
    </source>
</reference>
<evidence type="ECO:0000256" key="4">
    <source>
        <dbReference type="ARBA" id="ARBA00023163"/>
    </source>
</evidence>
<evidence type="ECO:0000256" key="5">
    <source>
        <dbReference type="PROSITE-ProRule" id="PRU00339"/>
    </source>
</evidence>
<dbReference type="PANTHER" id="PTHR35807:SF1">
    <property type="entry name" value="TRANSCRIPTIONAL REGULATOR REDD"/>
    <property type="match status" value="1"/>
</dbReference>
<feature type="domain" description="OmpR/PhoB-type" evidence="7">
    <location>
        <begin position="1"/>
        <end position="98"/>
    </location>
</feature>
<dbReference type="InterPro" id="IPR003593">
    <property type="entry name" value="AAA+_ATPase"/>
</dbReference>
<dbReference type="EMBL" id="BMNH01000002">
    <property type="protein sequence ID" value="GGO63896.1"/>
    <property type="molecule type" value="Genomic_DNA"/>
</dbReference>
<dbReference type="SMART" id="SM01043">
    <property type="entry name" value="BTAD"/>
    <property type="match status" value="1"/>
</dbReference>
<keyword evidence="2" id="KW-0805">Transcription regulation</keyword>
<dbReference type="SMART" id="SM00028">
    <property type="entry name" value="TPR"/>
    <property type="match status" value="7"/>
</dbReference>
<feature type="repeat" description="TPR" evidence="5">
    <location>
        <begin position="875"/>
        <end position="908"/>
    </location>
</feature>
<dbReference type="Pfam" id="PF00486">
    <property type="entry name" value="Trans_reg_C"/>
    <property type="match status" value="1"/>
</dbReference>
<gene>
    <name evidence="8" type="ORF">GCM10012289_12030</name>
</gene>
<evidence type="ECO:0000256" key="3">
    <source>
        <dbReference type="ARBA" id="ARBA00023125"/>
    </source>
</evidence>
<evidence type="ECO:0000256" key="6">
    <source>
        <dbReference type="PROSITE-ProRule" id="PRU01091"/>
    </source>
</evidence>
<dbReference type="Proteomes" id="UP000646523">
    <property type="component" value="Unassembled WGS sequence"/>
</dbReference>
<dbReference type="PROSITE" id="PS51755">
    <property type="entry name" value="OMPR_PHOB"/>
    <property type="match status" value="1"/>
</dbReference>
<dbReference type="SMART" id="SM00862">
    <property type="entry name" value="Trans_reg_C"/>
    <property type="match status" value="1"/>
</dbReference>
<dbReference type="Gene3D" id="1.25.40.10">
    <property type="entry name" value="Tetratricopeptide repeat domain"/>
    <property type="match status" value="3"/>
</dbReference>
<dbReference type="Gene3D" id="1.10.10.10">
    <property type="entry name" value="Winged helix-like DNA-binding domain superfamily/Winged helix DNA-binding domain"/>
    <property type="match status" value="1"/>
</dbReference>
<evidence type="ECO:0000259" key="7">
    <source>
        <dbReference type="PROSITE" id="PS51755"/>
    </source>
</evidence>